<accession>A0A8J4Y9V8</accession>
<dbReference type="Gene3D" id="2.40.10.230">
    <property type="entry name" value="Probable tRNA pseudouridine synthase domain"/>
    <property type="match status" value="1"/>
</dbReference>
<evidence type="ECO:0000256" key="4">
    <source>
        <dbReference type="ARBA" id="ARBA00022553"/>
    </source>
</evidence>
<feature type="compositionally biased region" description="Polar residues" evidence="8">
    <location>
        <begin position="206"/>
        <end position="217"/>
    </location>
</feature>
<dbReference type="PANTHER" id="PTHR31633">
    <property type="entry name" value="H/ACA RIBONUCLEOPROTEIN COMPLEX NON-CORE SUBUNIT NAF1"/>
    <property type="match status" value="1"/>
</dbReference>
<proteinExistence type="inferred from homology"/>
<keyword evidence="2 7" id="KW-0690">Ribosome biogenesis</keyword>
<comment type="function">
    <text evidence="7">Required for ribosome biogenesis. Part of a complex which catalyzes pseudouridylation of rRNA. This involves the isomerization of uridine such that the ribose is subsequently attached to C5, instead of the normal N1. Pseudouridine ("psi") residues may serve to stabilize the conformation of rRNAs.</text>
</comment>
<keyword evidence="7 9" id="KW-0687">Ribonucleoprotein</keyword>
<evidence type="ECO:0000256" key="2">
    <source>
        <dbReference type="ARBA" id="ARBA00022517"/>
    </source>
</evidence>
<feature type="region of interest" description="Disordered" evidence="8">
    <location>
        <begin position="112"/>
        <end position="147"/>
    </location>
</feature>
<keyword evidence="6 7" id="KW-0539">Nucleus</keyword>
<dbReference type="GO" id="GO:0005732">
    <property type="term" value="C:sno(s)RNA-containing ribonucleoprotein complex"/>
    <property type="evidence" value="ECO:0007669"/>
    <property type="project" value="InterPro"/>
</dbReference>
<comment type="similarity">
    <text evidence="7">Belongs to the GAR1 family.</text>
</comment>
<dbReference type="GO" id="GO:0000493">
    <property type="term" value="P:box H/ACA snoRNP assembly"/>
    <property type="evidence" value="ECO:0007669"/>
    <property type="project" value="InterPro"/>
</dbReference>
<evidence type="ECO:0000256" key="1">
    <source>
        <dbReference type="ARBA" id="ARBA00009801"/>
    </source>
</evidence>
<dbReference type="SUPFAM" id="SSF50447">
    <property type="entry name" value="Translation proteins"/>
    <property type="match status" value="1"/>
</dbReference>
<evidence type="ECO:0000256" key="8">
    <source>
        <dbReference type="SAM" id="MobiDB-lite"/>
    </source>
</evidence>
<dbReference type="InterPro" id="IPR007504">
    <property type="entry name" value="H/ACA_rnp_Gar1/Naf1"/>
</dbReference>
<dbReference type="Proteomes" id="UP000770661">
    <property type="component" value="Unassembled WGS sequence"/>
</dbReference>
<evidence type="ECO:0000313" key="9">
    <source>
        <dbReference type="EMBL" id="KAG0724073.1"/>
    </source>
</evidence>
<gene>
    <name evidence="9" type="primary">Naf1</name>
    <name evidence="9" type="ORF">GWK47_041418</name>
</gene>
<evidence type="ECO:0000256" key="3">
    <source>
        <dbReference type="ARBA" id="ARBA00022552"/>
    </source>
</evidence>
<feature type="region of interest" description="Disordered" evidence="8">
    <location>
        <begin position="229"/>
        <end position="267"/>
    </location>
</feature>
<dbReference type="AlphaFoldDB" id="A0A8J4Y9V8"/>
<evidence type="ECO:0000313" key="10">
    <source>
        <dbReference type="Proteomes" id="UP000770661"/>
    </source>
</evidence>
<protein>
    <recommendedName>
        <fullName evidence="7">H/ACA ribonucleoprotein complex subunit</fullName>
    </recommendedName>
</protein>
<keyword evidence="5 7" id="KW-0694">RNA-binding</keyword>
<sequence>MPRLGSIPALDVSPNAAFNPLVVESLPNLPPLDLDSVLFVGPERRSLGLVFDVFGPVAQPLYVVRFNSAEHVAESGALPGEEVFFAPASDQHTHYVLLDELLRCRGSDASGLQGNELGPGEISDFSDDEEEARARRRNRAPRNGPRVSCYPAQSPLACPMAVHLPIGWTPPTPSPKPSVGGKCCVWGRSRLRKGVFTPTSPLHDASPTTTTTWGLGNDATVSTTQYVLSASPNPHHTHNPHHQGMSLPPPNMPGPAPHTYPPPHPHR</sequence>
<comment type="caution">
    <text evidence="9">The sequence shown here is derived from an EMBL/GenBank/DDBJ whole genome shotgun (WGS) entry which is preliminary data.</text>
</comment>
<dbReference type="InterPro" id="IPR040309">
    <property type="entry name" value="Naf1"/>
</dbReference>
<dbReference type="GO" id="GO:0006364">
    <property type="term" value="P:rRNA processing"/>
    <property type="evidence" value="ECO:0007669"/>
    <property type="project" value="UniProtKB-KW"/>
</dbReference>
<reference evidence="9" key="1">
    <citation type="submission" date="2020-07" db="EMBL/GenBank/DDBJ databases">
        <title>The High-quality genome of the commercially important snow crab, Chionoecetes opilio.</title>
        <authorList>
            <person name="Jeong J.-H."/>
            <person name="Ryu S."/>
        </authorList>
    </citation>
    <scope>NUCLEOTIDE SEQUENCE</scope>
    <source>
        <strain evidence="9">MADBK_172401_WGS</strain>
        <tissue evidence="9">Digestive gland</tissue>
    </source>
</reference>
<dbReference type="Pfam" id="PF04410">
    <property type="entry name" value="Gar1"/>
    <property type="match status" value="1"/>
</dbReference>
<evidence type="ECO:0000256" key="7">
    <source>
        <dbReference type="RuleBase" id="RU364004"/>
    </source>
</evidence>
<comment type="similarity">
    <text evidence="1">Belongs to the NAF1 family.</text>
</comment>
<organism evidence="9 10">
    <name type="scientific">Chionoecetes opilio</name>
    <name type="common">Atlantic snow crab</name>
    <name type="synonym">Cancer opilio</name>
    <dbReference type="NCBI Taxonomy" id="41210"/>
    <lineage>
        <taxon>Eukaryota</taxon>
        <taxon>Metazoa</taxon>
        <taxon>Ecdysozoa</taxon>
        <taxon>Arthropoda</taxon>
        <taxon>Crustacea</taxon>
        <taxon>Multicrustacea</taxon>
        <taxon>Malacostraca</taxon>
        <taxon>Eumalacostraca</taxon>
        <taxon>Eucarida</taxon>
        <taxon>Decapoda</taxon>
        <taxon>Pleocyemata</taxon>
        <taxon>Brachyura</taxon>
        <taxon>Eubrachyura</taxon>
        <taxon>Majoidea</taxon>
        <taxon>Majidae</taxon>
        <taxon>Chionoecetes</taxon>
    </lineage>
</organism>
<evidence type="ECO:0000256" key="6">
    <source>
        <dbReference type="ARBA" id="ARBA00023242"/>
    </source>
</evidence>
<dbReference type="PANTHER" id="PTHR31633:SF1">
    <property type="entry name" value="H_ACA RIBONUCLEOPROTEIN COMPLEX NON-CORE SUBUNIT NAF1"/>
    <property type="match status" value="1"/>
</dbReference>
<dbReference type="GO" id="GO:0001522">
    <property type="term" value="P:pseudouridine synthesis"/>
    <property type="evidence" value="ECO:0007669"/>
    <property type="project" value="InterPro"/>
</dbReference>
<dbReference type="GO" id="GO:0003723">
    <property type="term" value="F:RNA binding"/>
    <property type="evidence" value="ECO:0007669"/>
    <property type="project" value="UniProtKB-KW"/>
</dbReference>
<comment type="subunit">
    <text evidence="7">Component of the small nucleolar ribonucleoprotein particles containing H/ACA-type snoRNAs (H/ACA snoRNPs).</text>
</comment>
<name>A0A8J4Y9V8_CHIOP</name>
<dbReference type="EMBL" id="JACEEZ010007418">
    <property type="protein sequence ID" value="KAG0724073.1"/>
    <property type="molecule type" value="Genomic_DNA"/>
</dbReference>
<comment type="subcellular location">
    <subcellularLocation>
        <location evidence="7">Nucleus</location>
        <location evidence="7">Nucleolus</location>
    </subcellularLocation>
</comment>
<evidence type="ECO:0000256" key="5">
    <source>
        <dbReference type="ARBA" id="ARBA00022884"/>
    </source>
</evidence>
<keyword evidence="4" id="KW-0597">Phosphoprotein</keyword>
<dbReference type="GO" id="GO:0005730">
    <property type="term" value="C:nucleolus"/>
    <property type="evidence" value="ECO:0007669"/>
    <property type="project" value="UniProtKB-SubCell"/>
</dbReference>
<keyword evidence="3 7" id="KW-0698">rRNA processing</keyword>
<dbReference type="OrthoDB" id="21550at2759"/>
<dbReference type="InterPro" id="IPR038664">
    <property type="entry name" value="Gar1/Naf1_Cbf5-bd_sf"/>
</dbReference>
<dbReference type="InterPro" id="IPR009000">
    <property type="entry name" value="Transl_B-barrel_sf"/>
</dbReference>
<feature type="compositionally biased region" description="Pro residues" evidence="8">
    <location>
        <begin position="247"/>
        <end position="267"/>
    </location>
</feature>
<keyword evidence="10" id="KW-1185">Reference proteome</keyword>
<feature type="region of interest" description="Disordered" evidence="8">
    <location>
        <begin position="197"/>
        <end position="217"/>
    </location>
</feature>